<accession>K6Z1B1</accession>
<dbReference type="Proteomes" id="UP000006327">
    <property type="component" value="Unassembled WGS sequence"/>
</dbReference>
<dbReference type="InterPro" id="IPR008978">
    <property type="entry name" value="HSP20-like_chaperone"/>
</dbReference>
<comment type="caution">
    <text evidence="4">The sequence shown here is derived from an EMBL/GenBank/DDBJ whole genome shotgun (WGS) entry which is preliminary data.</text>
</comment>
<dbReference type="InterPro" id="IPR002068">
    <property type="entry name" value="A-crystallin/Hsp20_dom"/>
</dbReference>
<dbReference type="AlphaFoldDB" id="K6Z1B1"/>
<gene>
    <name evidence="4" type="ORF">GARC_0273</name>
</gene>
<evidence type="ECO:0000259" key="3">
    <source>
        <dbReference type="PROSITE" id="PS01031"/>
    </source>
</evidence>
<dbReference type="PROSITE" id="PS01031">
    <property type="entry name" value="SHSP"/>
    <property type="match status" value="1"/>
</dbReference>
<evidence type="ECO:0000256" key="2">
    <source>
        <dbReference type="RuleBase" id="RU003616"/>
    </source>
</evidence>
<comment type="similarity">
    <text evidence="1 2">Belongs to the small heat shock protein (HSP20) family.</text>
</comment>
<sequence length="78" mass="9111">MDLENISLDLSDGVLTLSGEKKTEKEEDKEEDKEGNYHLKERSYGFLKRCFSLPPSVEEDKIKAYFKKRGIECFYAKI</sequence>
<reference evidence="4 5" key="1">
    <citation type="journal article" date="2017" name="Antonie Van Leeuwenhoek">
        <title>Rhizobium rhizosphaerae sp. nov., a novel species isolated from rice rhizosphere.</title>
        <authorList>
            <person name="Zhao J.J."/>
            <person name="Zhang J."/>
            <person name="Zhang R.J."/>
            <person name="Zhang C.W."/>
            <person name="Yin H.Q."/>
            <person name="Zhang X.X."/>
        </authorList>
    </citation>
    <scope>NUCLEOTIDE SEQUENCE [LARGE SCALE GENOMIC DNA]</scope>
    <source>
        <strain evidence="4 5">BSs20135</strain>
    </source>
</reference>
<dbReference type="eggNOG" id="COG0071">
    <property type="taxonomic scope" value="Bacteria"/>
</dbReference>
<name>K6Z1B1_9ALTE</name>
<proteinExistence type="inferred from homology"/>
<dbReference type="CDD" id="cd06464">
    <property type="entry name" value="ACD_sHsps-like"/>
    <property type="match status" value="1"/>
</dbReference>
<protein>
    <recommendedName>
        <fullName evidence="3">SHSP domain-containing protein</fullName>
    </recommendedName>
</protein>
<dbReference type="EMBL" id="BAEO01000006">
    <property type="protein sequence ID" value="GAC17255.1"/>
    <property type="molecule type" value="Genomic_DNA"/>
</dbReference>
<dbReference type="Gene3D" id="2.60.40.790">
    <property type="match status" value="1"/>
</dbReference>
<dbReference type="Pfam" id="PF00011">
    <property type="entry name" value="HSP20"/>
    <property type="match status" value="1"/>
</dbReference>
<dbReference type="SUPFAM" id="SSF49764">
    <property type="entry name" value="HSP20-like chaperones"/>
    <property type="match status" value="1"/>
</dbReference>
<feature type="domain" description="SHSP" evidence="3">
    <location>
        <begin position="1"/>
        <end position="78"/>
    </location>
</feature>
<evidence type="ECO:0000256" key="1">
    <source>
        <dbReference type="PROSITE-ProRule" id="PRU00285"/>
    </source>
</evidence>
<organism evidence="4 5">
    <name type="scientific">Paraglaciecola arctica BSs20135</name>
    <dbReference type="NCBI Taxonomy" id="493475"/>
    <lineage>
        <taxon>Bacteria</taxon>
        <taxon>Pseudomonadati</taxon>
        <taxon>Pseudomonadota</taxon>
        <taxon>Gammaproteobacteria</taxon>
        <taxon>Alteromonadales</taxon>
        <taxon>Alteromonadaceae</taxon>
        <taxon>Paraglaciecola</taxon>
    </lineage>
</organism>
<dbReference type="STRING" id="493475.GARC_0273"/>
<evidence type="ECO:0000313" key="4">
    <source>
        <dbReference type="EMBL" id="GAC17255.1"/>
    </source>
</evidence>
<keyword evidence="5" id="KW-1185">Reference proteome</keyword>
<evidence type="ECO:0000313" key="5">
    <source>
        <dbReference type="Proteomes" id="UP000006327"/>
    </source>
</evidence>
<dbReference type="RefSeq" id="WP_007615913.1">
    <property type="nucleotide sequence ID" value="NZ_BAEO01000006.1"/>
</dbReference>